<feature type="domain" description="GGDEF" evidence="3">
    <location>
        <begin position="526"/>
        <end position="658"/>
    </location>
</feature>
<evidence type="ECO:0000313" key="4">
    <source>
        <dbReference type="EMBL" id="EDR97505.1"/>
    </source>
</evidence>
<name>B0MC35_ANACD</name>
<evidence type="ECO:0000259" key="3">
    <source>
        <dbReference type="PROSITE" id="PS50887"/>
    </source>
</evidence>
<dbReference type="PROSITE" id="PS50887">
    <property type="entry name" value="GGDEF"/>
    <property type="match status" value="1"/>
</dbReference>
<proteinExistence type="predicted"/>
<evidence type="ECO:0000256" key="1">
    <source>
        <dbReference type="SAM" id="Phobius"/>
    </source>
</evidence>
<dbReference type="SMART" id="SM00052">
    <property type="entry name" value="EAL"/>
    <property type="match status" value="1"/>
</dbReference>
<dbReference type="PANTHER" id="PTHR33121:SF71">
    <property type="entry name" value="OXYGEN SENSOR PROTEIN DOSP"/>
    <property type="match status" value="1"/>
</dbReference>
<evidence type="ECO:0000313" key="5">
    <source>
        <dbReference type="Proteomes" id="UP000004935"/>
    </source>
</evidence>
<feature type="domain" description="EAL" evidence="2">
    <location>
        <begin position="667"/>
        <end position="920"/>
    </location>
</feature>
<dbReference type="InterPro" id="IPR035919">
    <property type="entry name" value="EAL_sf"/>
</dbReference>
<dbReference type="GO" id="GO:0071111">
    <property type="term" value="F:cyclic-guanylate-specific phosphodiesterase activity"/>
    <property type="evidence" value="ECO:0007669"/>
    <property type="project" value="InterPro"/>
</dbReference>
<dbReference type="InterPro" id="IPR000160">
    <property type="entry name" value="GGDEF_dom"/>
</dbReference>
<feature type="transmembrane region" description="Helical" evidence="1">
    <location>
        <begin position="22"/>
        <end position="44"/>
    </location>
</feature>
<dbReference type="SUPFAM" id="SSF55073">
    <property type="entry name" value="Nucleotide cyclase"/>
    <property type="match status" value="2"/>
</dbReference>
<dbReference type="STRING" id="411490.ANACAC_01126"/>
<dbReference type="SMART" id="SM00267">
    <property type="entry name" value="GGDEF"/>
    <property type="match status" value="1"/>
</dbReference>
<accession>B0MC35</accession>
<dbReference type="HOGENOM" id="CLU_352940_0_0_9"/>
<organism evidence="4 5">
    <name type="scientific">Anaerostipes caccae (strain DSM 14662 / CCUG 47493 / JCM 13470 / NCIMB 13811 / L1-92)</name>
    <dbReference type="NCBI Taxonomy" id="411490"/>
    <lineage>
        <taxon>Bacteria</taxon>
        <taxon>Bacillati</taxon>
        <taxon>Bacillota</taxon>
        <taxon>Clostridia</taxon>
        <taxon>Lachnospirales</taxon>
        <taxon>Lachnospiraceae</taxon>
        <taxon>Anaerostipes</taxon>
    </lineage>
</organism>
<dbReference type="eggNOG" id="COG5001">
    <property type="taxonomic scope" value="Bacteria"/>
</dbReference>
<dbReference type="Pfam" id="PF00990">
    <property type="entry name" value="GGDEF"/>
    <property type="match status" value="2"/>
</dbReference>
<dbReference type="PANTHER" id="PTHR33121">
    <property type="entry name" value="CYCLIC DI-GMP PHOSPHODIESTERASE PDEF"/>
    <property type="match status" value="1"/>
</dbReference>
<dbReference type="InterPro" id="IPR043128">
    <property type="entry name" value="Rev_trsase/Diguanyl_cyclase"/>
</dbReference>
<dbReference type="Gene3D" id="3.20.20.450">
    <property type="entry name" value="EAL domain"/>
    <property type="match status" value="1"/>
</dbReference>
<keyword evidence="5" id="KW-1185">Reference proteome</keyword>
<dbReference type="PROSITE" id="PS50883">
    <property type="entry name" value="EAL"/>
    <property type="match status" value="1"/>
</dbReference>
<reference evidence="4" key="2">
    <citation type="submission" date="2013-11" db="EMBL/GenBank/DDBJ databases">
        <title>Draft genome sequence of Anaerostipes caccae (DSM 14662).</title>
        <authorList>
            <person name="Sudarsanam P."/>
            <person name="Ley R."/>
            <person name="Guruge J."/>
            <person name="Turnbaugh P.J."/>
            <person name="Mahowald M."/>
            <person name="Liep D."/>
            <person name="Gordon J."/>
        </authorList>
    </citation>
    <scope>NUCLEOTIDE SEQUENCE</scope>
    <source>
        <strain evidence="4">DSM 14662</strain>
    </source>
</reference>
<dbReference type="InterPro" id="IPR029787">
    <property type="entry name" value="Nucleotide_cyclase"/>
</dbReference>
<dbReference type="InterPro" id="IPR001633">
    <property type="entry name" value="EAL_dom"/>
</dbReference>
<sequence length="927" mass="106370">MAKDIIKFIRIEETYESYEKKTLLFCTVTVLCILMLSVGTGRIIQDHYSGQRKKEVSRLLKMYKDNLTLVIRDQLNYAAETVKAEPDILNHEAWFQRRAKNLAEQEGVEKILLFKGDKVLSSFSADGNEKDKGKDLRDFSYIYTMAKVVKEPVVEGPVKLNKDGEKEVFLFIQPLLKGQVYEGEVVAVLDKEFVIRRLNLKRLCDLGYEYHLWKVNSQDGSKDVVAYSDRNLDYSYASKIEIYLPTRWTLSIMPKDGWISKKTETGIMGTSVFLGVLLSVLFMSVFVLALRVRYFKNLSIYDEKTGLYNREGFVREVQWWMVSEPCVFSMFYFSIEEYSRVELMAGFLKENEYLASVPAVLDEYIKSPYVSGRIAGGKFAVAVKEEMTDEERLDFAKGLSLKLMWKIRIRGEKLFLSANYQTAVYPKDGNSAEDLLNKLITDHYMRLYVESPAEDLTEKCRLLAAGRTDVEFSEYADYQLTELSKALNQYRKSVEQIAYFDPVYHIGNRMKYLKDVDMLISYDAKRYFRVYSMDIRSFSKYNELFSVSTGDALLMEITRRLEHIFGNNLYRINGDVFIGISFEADKDKDHKVGRIRNAFQSPIVVEDSTFTLDVLIGICDYPLHAKTSEKLLESVQMAVNYAKTSGAGMANNVILYDDKLLEVRREEARIVRLLETSLKEKTLEVWYQPLYHLKRERFTGTEALVRLPDGNGGYVPAGQVIEIAEKNGLVGQVGEYVIHRACTFMMEKGKKLGIESMGINLSVQQLLVENSVPSIIGHIKKTGLDPKCITFEITETVLIQSIELAKGILDELSSYGVRIALDDFGIGYSSLNYLLNLPVNVLKFDRSMTKKSVDSEKQYALLKAMIQMADINQMDVVAEGVETEEEWKMLTSTSASYIQGFYYSKPLPEEKLMQFLRDNNHIENVKQ</sequence>
<dbReference type="Gene3D" id="3.30.70.270">
    <property type="match status" value="2"/>
</dbReference>
<comment type="caution">
    <text evidence="4">The sequence shown here is derived from an EMBL/GenBank/DDBJ whole genome shotgun (WGS) entry which is preliminary data.</text>
</comment>
<keyword evidence="1" id="KW-0472">Membrane</keyword>
<dbReference type="eggNOG" id="COG2199">
    <property type="taxonomic scope" value="Bacteria"/>
</dbReference>
<keyword evidence="1" id="KW-0812">Transmembrane</keyword>
<keyword evidence="1" id="KW-1133">Transmembrane helix</keyword>
<evidence type="ECO:0000259" key="2">
    <source>
        <dbReference type="PROSITE" id="PS50883"/>
    </source>
</evidence>
<feature type="transmembrane region" description="Helical" evidence="1">
    <location>
        <begin position="267"/>
        <end position="290"/>
    </location>
</feature>
<dbReference type="InterPro" id="IPR050706">
    <property type="entry name" value="Cyclic-di-GMP_PDE-like"/>
</dbReference>
<dbReference type="RefSeq" id="WP_006566611.1">
    <property type="nucleotide sequence ID" value="NZ_DS499733.1"/>
</dbReference>
<dbReference type="CDD" id="cd01948">
    <property type="entry name" value="EAL"/>
    <property type="match status" value="1"/>
</dbReference>
<dbReference type="Proteomes" id="UP000004935">
    <property type="component" value="Unassembled WGS sequence"/>
</dbReference>
<dbReference type="Pfam" id="PF00563">
    <property type="entry name" value="EAL"/>
    <property type="match status" value="1"/>
</dbReference>
<protein>
    <submittedName>
        <fullName evidence="4">Diguanylate cyclase (GGDEF) domain protein</fullName>
    </submittedName>
</protein>
<dbReference type="EMBL" id="ABAX03000012">
    <property type="protein sequence ID" value="EDR97505.1"/>
    <property type="molecule type" value="Genomic_DNA"/>
</dbReference>
<dbReference type="AlphaFoldDB" id="B0MC35"/>
<gene>
    <name evidence="4" type="ORF">ANACAC_01126</name>
</gene>
<reference evidence="4" key="1">
    <citation type="submission" date="2007-11" db="EMBL/GenBank/DDBJ databases">
        <authorList>
            <person name="Fulton L."/>
            <person name="Clifton S."/>
            <person name="Fulton B."/>
            <person name="Xu J."/>
            <person name="Minx P."/>
            <person name="Pepin K.H."/>
            <person name="Johnson M."/>
            <person name="Thiruvilangam P."/>
            <person name="Bhonagiri V."/>
            <person name="Nash W.E."/>
            <person name="Mardis E.R."/>
            <person name="Wilson R.K."/>
        </authorList>
    </citation>
    <scope>NUCLEOTIDE SEQUENCE [LARGE SCALE GENOMIC DNA]</scope>
    <source>
        <strain evidence="4">DSM 14662</strain>
    </source>
</reference>
<dbReference type="SUPFAM" id="SSF141868">
    <property type="entry name" value="EAL domain-like"/>
    <property type="match status" value="1"/>
</dbReference>